<evidence type="ECO:0000256" key="4">
    <source>
        <dbReference type="SAM" id="SignalP"/>
    </source>
</evidence>
<comment type="similarity">
    <text evidence="1 3">Belongs to the RNase T2 family.</text>
</comment>
<evidence type="ECO:0000313" key="6">
    <source>
        <dbReference type="Proteomes" id="UP000006591"/>
    </source>
</evidence>
<feature type="signal peptide" evidence="4">
    <location>
        <begin position="1"/>
        <end position="25"/>
    </location>
</feature>
<dbReference type="GO" id="GO:0033897">
    <property type="term" value="F:ribonuclease T2 activity"/>
    <property type="evidence" value="ECO:0007669"/>
    <property type="project" value="InterPro"/>
</dbReference>
<dbReference type="FunFam" id="3.90.730.10:FF:000008">
    <property type="entry name" value="Drought-induced S-like ribonuclease"/>
    <property type="match status" value="1"/>
</dbReference>
<dbReference type="GO" id="GO:0006401">
    <property type="term" value="P:RNA catabolic process"/>
    <property type="evidence" value="ECO:0007669"/>
    <property type="project" value="TreeGrafter"/>
</dbReference>
<reference evidence="5" key="1">
    <citation type="submission" date="2015-04" db="UniProtKB">
        <authorList>
            <consortium name="EnsemblPlants"/>
        </authorList>
    </citation>
    <scope>IDENTIFICATION</scope>
    <source>
        <strain evidence="5">SL10</strain>
    </source>
</reference>
<feature type="chain" id="PRO_5002363140" evidence="4">
    <location>
        <begin position="26"/>
        <end position="259"/>
    </location>
</feature>
<dbReference type="HOGENOM" id="CLU_069912_2_1_1"/>
<keyword evidence="2" id="KW-1015">Disulfide bond</keyword>
<dbReference type="PANTHER" id="PTHR11240:SF57">
    <property type="entry name" value="OS09G0538000 PROTEIN"/>
    <property type="match status" value="1"/>
</dbReference>
<dbReference type="PANTHER" id="PTHR11240">
    <property type="entry name" value="RIBONUCLEASE T2"/>
    <property type="match status" value="1"/>
</dbReference>
<dbReference type="eggNOG" id="KOG1642">
    <property type="taxonomic scope" value="Eukaryota"/>
</dbReference>
<organism evidence="5">
    <name type="scientific">Oryza nivara</name>
    <name type="common">Indian wild rice</name>
    <name type="synonym">Oryza sativa f. spontanea</name>
    <dbReference type="NCBI Taxonomy" id="4536"/>
    <lineage>
        <taxon>Eukaryota</taxon>
        <taxon>Viridiplantae</taxon>
        <taxon>Streptophyta</taxon>
        <taxon>Embryophyta</taxon>
        <taxon>Tracheophyta</taxon>
        <taxon>Spermatophyta</taxon>
        <taxon>Magnoliopsida</taxon>
        <taxon>Liliopsida</taxon>
        <taxon>Poales</taxon>
        <taxon>Poaceae</taxon>
        <taxon>BOP clade</taxon>
        <taxon>Oryzoideae</taxon>
        <taxon>Oryzeae</taxon>
        <taxon>Oryzinae</taxon>
        <taxon>Oryza</taxon>
    </lineage>
</organism>
<accession>A0A0E0IMZ8</accession>
<name>A0A0E0IMZ8_ORYNI</name>
<dbReference type="Gramene" id="ONIVA09G19000.1">
    <property type="protein sequence ID" value="ONIVA09G19000.1"/>
    <property type="gene ID" value="ONIVA09G19000"/>
</dbReference>
<dbReference type="SUPFAM" id="SSF55895">
    <property type="entry name" value="Ribonuclease Rh-like"/>
    <property type="match status" value="1"/>
</dbReference>
<proteinExistence type="inferred from homology"/>
<dbReference type="GO" id="GO:0003723">
    <property type="term" value="F:RNA binding"/>
    <property type="evidence" value="ECO:0007669"/>
    <property type="project" value="InterPro"/>
</dbReference>
<evidence type="ECO:0000256" key="1">
    <source>
        <dbReference type="ARBA" id="ARBA00007469"/>
    </source>
</evidence>
<reference evidence="5" key="2">
    <citation type="submission" date="2018-04" db="EMBL/GenBank/DDBJ databases">
        <title>OnivRS2 (Oryza nivara Reference Sequence Version 2).</title>
        <authorList>
            <person name="Zhang J."/>
            <person name="Kudrna D."/>
            <person name="Lee S."/>
            <person name="Talag J."/>
            <person name="Rajasekar S."/>
            <person name="Welchert J."/>
            <person name="Hsing Y.-I."/>
            <person name="Wing R.A."/>
        </authorList>
    </citation>
    <scope>NUCLEOTIDE SEQUENCE [LARGE SCALE GENOMIC DNA]</scope>
    <source>
        <strain evidence="5">SL10</strain>
    </source>
</reference>
<keyword evidence="6" id="KW-1185">Reference proteome</keyword>
<dbReference type="InterPro" id="IPR033697">
    <property type="entry name" value="Ribonuclease_T2_eukaryotic"/>
</dbReference>
<dbReference type="Proteomes" id="UP000006591">
    <property type="component" value="Chromosome 9"/>
</dbReference>
<keyword evidence="4" id="KW-0732">Signal</keyword>
<dbReference type="Gene3D" id="3.90.730.10">
    <property type="entry name" value="Ribonuclease T2-like"/>
    <property type="match status" value="1"/>
</dbReference>
<protein>
    <submittedName>
        <fullName evidence="5">Uncharacterized protein</fullName>
    </submittedName>
</protein>
<dbReference type="InterPro" id="IPR001568">
    <property type="entry name" value="RNase_T2-like"/>
</dbReference>
<dbReference type="Pfam" id="PF00445">
    <property type="entry name" value="Ribonuclease_T2"/>
    <property type="match status" value="1"/>
</dbReference>
<dbReference type="CDD" id="cd01061">
    <property type="entry name" value="RNase_T2_euk"/>
    <property type="match status" value="1"/>
</dbReference>
<dbReference type="GO" id="GO:0005576">
    <property type="term" value="C:extracellular region"/>
    <property type="evidence" value="ECO:0007669"/>
    <property type="project" value="TreeGrafter"/>
</dbReference>
<dbReference type="EnsemblPlants" id="ONIVA09G19000.1">
    <property type="protein sequence ID" value="ONIVA09G19000.1"/>
    <property type="gene ID" value="ONIVA09G19000"/>
</dbReference>
<evidence type="ECO:0000313" key="5">
    <source>
        <dbReference type="EnsemblPlants" id="ONIVA09G19000.1"/>
    </source>
</evidence>
<evidence type="ECO:0000256" key="2">
    <source>
        <dbReference type="ARBA" id="ARBA00023157"/>
    </source>
</evidence>
<dbReference type="OMA" id="TFIDCPV"/>
<sequence length="259" mass="28409">MASGRIALLCLLGLLLVAASPAAIAAKDDKIFYQITFMWPGAYCAQTKAGCCMPKTDVAPASDFYVAGFTVYNATTNSSLSSCSNTPFDMNQIGDATRLMQYWNNIRCPSKSGQKGWKNAWETSGVCSDLTESAYFDTALALRDKINPLSRLVSNGIKPDFGLYSVKKIKEVIEEGIGAPALIQCSKGPFNKFQLYQIYVCVAEDAKTFVECPSPRKPYTCGDDILFHPFKKWMLKTNSTKSYAAADAIDQLLEAVMEI</sequence>
<dbReference type="InterPro" id="IPR036430">
    <property type="entry name" value="RNase_T2-like_sf"/>
</dbReference>
<evidence type="ECO:0000256" key="3">
    <source>
        <dbReference type="RuleBase" id="RU004328"/>
    </source>
</evidence>
<dbReference type="AlphaFoldDB" id="A0A0E0IMZ8"/>